<organism evidence="2 3">
    <name type="scientific">Flavihumibacter solisilvae</name>
    <dbReference type="NCBI Taxonomy" id="1349421"/>
    <lineage>
        <taxon>Bacteria</taxon>
        <taxon>Pseudomonadati</taxon>
        <taxon>Bacteroidota</taxon>
        <taxon>Chitinophagia</taxon>
        <taxon>Chitinophagales</taxon>
        <taxon>Chitinophagaceae</taxon>
        <taxon>Flavihumibacter</taxon>
    </lineage>
</organism>
<dbReference type="InterPro" id="IPR019861">
    <property type="entry name" value="PorP/SprF_Bacteroidetes"/>
</dbReference>
<feature type="signal peptide" evidence="1">
    <location>
        <begin position="1"/>
        <end position="21"/>
    </location>
</feature>
<dbReference type="RefSeq" id="WP_039138301.1">
    <property type="nucleotide sequence ID" value="NZ_JSVC01000007.1"/>
</dbReference>
<evidence type="ECO:0008006" key="4">
    <source>
        <dbReference type="Google" id="ProtNLM"/>
    </source>
</evidence>
<evidence type="ECO:0000256" key="1">
    <source>
        <dbReference type="SAM" id="SignalP"/>
    </source>
</evidence>
<dbReference type="STRING" id="1349421.OI18_06680"/>
<sequence>MRIYRGILVLLLAVLIRPALAQDPHFSQFFASPLTLNPAYTGKFNGVVRAAGNYRDQWPAISKAFVTSTLSVDAPIFKGKLNEADTWGLGGMAMTDRTANGILNSNYLALSTAYHKALDEDGFHTLGVGFQGVYTSKRLDGSALNFENELALDGTWTNPSGEAVDGTRINVSYFDFNAGVLYSGSTNGDDNFYVGVSTYHIIKPKENFTNGYYTIQPRVSIHAGGYLPVGQTTTLHLSGQHSRQAGAYETVIGGAVAFNLNDDFDRPTSFYAGSWLRFNDALIPYLGFEWADFRLGATYDVNTSSLKTASQKRGGIEISLIYIKRPDDGRKEVPCPKF</sequence>
<dbReference type="EMBL" id="JSVC01000007">
    <property type="protein sequence ID" value="KIC95293.1"/>
    <property type="molecule type" value="Genomic_DNA"/>
</dbReference>
<feature type="chain" id="PRO_5002135496" description="Type IX secretion system membrane protein PorP/SprF" evidence="1">
    <location>
        <begin position="22"/>
        <end position="338"/>
    </location>
</feature>
<evidence type="ECO:0000313" key="3">
    <source>
        <dbReference type="Proteomes" id="UP000031408"/>
    </source>
</evidence>
<comment type="caution">
    <text evidence="2">The sequence shown here is derived from an EMBL/GenBank/DDBJ whole genome shotgun (WGS) entry which is preliminary data.</text>
</comment>
<evidence type="ECO:0000313" key="2">
    <source>
        <dbReference type="EMBL" id="KIC95293.1"/>
    </source>
</evidence>
<keyword evidence="1" id="KW-0732">Signal</keyword>
<protein>
    <recommendedName>
        <fullName evidence="4">Type IX secretion system membrane protein PorP/SprF</fullName>
    </recommendedName>
</protein>
<proteinExistence type="predicted"/>
<dbReference type="Pfam" id="PF11751">
    <property type="entry name" value="PorP_SprF"/>
    <property type="match status" value="1"/>
</dbReference>
<dbReference type="AlphaFoldDB" id="A0A0C1LIR0"/>
<reference evidence="2 3" key="1">
    <citation type="submission" date="2014-11" db="EMBL/GenBank/DDBJ databases">
        <title>Genome sequence of Flavihumibacter solisilvae 3-3.</title>
        <authorList>
            <person name="Zhou G."/>
            <person name="Li M."/>
            <person name="Wang G."/>
        </authorList>
    </citation>
    <scope>NUCLEOTIDE SEQUENCE [LARGE SCALE GENOMIC DNA]</scope>
    <source>
        <strain evidence="2 3">3-3</strain>
    </source>
</reference>
<dbReference type="OrthoDB" id="1186563at2"/>
<dbReference type="NCBIfam" id="TIGR03519">
    <property type="entry name" value="T9SS_PorP_fam"/>
    <property type="match status" value="1"/>
</dbReference>
<dbReference type="Proteomes" id="UP000031408">
    <property type="component" value="Unassembled WGS sequence"/>
</dbReference>
<accession>A0A0C1LIR0</accession>
<name>A0A0C1LIR0_9BACT</name>
<keyword evidence="3" id="KW-1185">Reference proteome</keyword>
<gene>
    <name evidence="2" type="ORF">OI18_06680</name>
</gene>